<evidence type="ECO:0000313" key="1">
    <source>
        <dbReference type="EMBL" id="MBA4639989.1"/>
    </source>
</evidence>
<proteinExistence type="predicted"/>
<reference evidence="1" key="1">
    <citation type="journal article" date="2013" name="J. Plant Res.">
        <title>Effect of fungi and light on seed germination of three Opuntia species from semiarid lands of central Mexico.</title>
        <authorList>
            <person name="Delgado-Sanchez P."/>
            <person name="Jimenez-Bremont J.F."/>
            <person name="Guerrero-Gonzalez Mde L."/>
            <person name="Flores J."/>
        </authorList>
    </citation>
    <scope>NUCLEOTIDE SEQUENCE</scope>
    <source>
        <tissue evidence="1">Cladode</tissue>
    </source>
</reference>
<organism evidence="1">
    <name type="scientific">Opuntia streptacantha</name>
    <name type="common">Prickly pear cactus</name>
    <name type="synonym">Opuntia cardona</name>
    <dbReference type="NCBI Taxonomy" id="393608"/>
    <lineage>
        <taxon>Eukaryota</taxon>
        <taxon>Viridiplantae</taxon>
        <taxon>Streptophyta</taxon>
        <taxon>Embryophyta</taxon>
        <taxon>Tracheophyta</taxon>
        <taxon>Spermatophyta</taxon>
        <taxon>Magnoliopsida</taxon>
        <taxon>eudicotyledons</taxon>
        <taxon>Gunneridae</taxon>
        <taxon>Pentapetalae</taxon>
        <taxon>Caryophyllales</taxon>
        <taxon>Cactineae</taxon>
        <taxon>Cactaceae</taxon>
        <taxon>Opuntioideae</taxon>
        <taxon>Opuntia</taxon>
    </lineage>
</organism>
<protein>
    <submittedName>
        <fullName evidence="1">Uncharacterized protein</fullName>
    </submittedName>
</protein>
<reference evidence="1" key="2">
    <citation type="submission" date="2020-07" db="EMBL/GenBank/DDBJ databases">
        <authorList>
            <person name="Vera ALvarez R."/>
            <person name="Arias-Moreno D.M."/>
            <person name="Jimenez-Jacinto V."/>
            <person name="Jimenez-Bremont J.F."/>
            <person name="Swaminathan K."/>
            <person name="Moose S.P."/>
            <person name="Guerrero-Gonzalez M.L."/>
            <person name="Marino-Ramirez L."/>
            <person name="Landsman D."/>
            <person name="Rodriguez-Kessler M."/>
            <person name="Delgado-Sanchez P."/>
        </authorList>
    </citation>
    <scope>NUCLEOTIDE SEQUENCE</scope>
    <source>
        <tissue evidence="1">Cladode</tissue>
    </source>
</reference>
<name>A0A7C9DLN6_OPUST</name>
<dbReference type="AlphaFoldDB" id="A0A7C9DLN6"/>
<dbReference type="EMBL" id="GISG01116412">
    <property type="protein sequence ID" value="MBA4639989.1"/>
    <property type="molecule type" value="Transcribed_RNA"/>
</dbReference>
<sequence length="108" mass="11904">MVLQVSQEKGQFNNTWSRFSGCAEQKIHKFWSAGKIPLLHNLTFVLSLSSNASHMKNSTFGGAKCIHTVQTKLSTSTAVSMDSSWHSNFALYSFFPLQVKVSALFGTG</sequence>
<accession>A0A7C9DLN6</accession>